<name>X1PJP3_9ZZZZ</name>
<proteinExistence type="predicted"/>
<feature type="non-terminal residue" evidence="1">
    <location>
        <position position="73"/>
    </location>
</feature>
<dbReference type="EMBL" id="BARV01038008">
    <property type="protein sequence ID" value="GAI56472.1"/>
    <property type="molecule type" value="Genomic_DNA"/>
</dbReference>
<sequence>MGGIFTYWFYGRIRASREYALLHLIERITAKELTTYSLEAELKEIIRERENIVKDRFDHLVENAIVLDIDKTI</sequence>
<accession>X1PJP3</accession>
<dbReference type="AlphaFoldDB" id="X1PJP3"/>
<reference evidence="1" key="1">
    <citation type="journal article" date="2014" name="Front. Microbiol.">
        <title>High frequency of phylogenetically diverse reductive dehalogenase-homologous genes in deep subseafloor sedimentary metagenomes.</title>
        <authorList>
            <person name="Kawai M."/>
            <person name="Futagami T."/>
            <person name="Toyoda A."/>
            <person name="Takaki Y."/>
            <person name="Nishi S."/>
            <person name="Hori S."/>
            <person name="Arai W."/>
            <person name="Tsubouchi T."/>
            <person name="Morono Y."/>
            <person name="Uchiyama I."/>
            <person name="Ito T."/>
            <person name="Fujiyama A."/>
            <person name="Inagaki F."/>
            <person name="Takami H."/>
        </authorList>
    </citation>
    <scope>NUCLEOTIDE SEQUENCE</scope>
    <source>
        <strain evidence="1">Expedition CK06-06</strain>
    </source>
</reference>
<comment type="caution">
    <text evidence="1">The sequence shown here is derived from an EMBL/GenBank/DDBJ whole genome shotgun (WGS) entry which is preliminary data.</text>
</comment>
<evidence type="ECO:0000313" key="1">
    <source>
        <dbReference type="EMBL" id="GAI56472.1"/>
    </source>
</evidence>
<protein>
    <submittedName>
        <fullName evidence="1">Uncharacterized protein</fullName>
    </submittedName>
</protein>
<organism evidence="1">
    <name type="scientific">marine sediment metagenome</name>
    <dbReference type="NCBI Taxonomy" id="412755"/>
    <lineage>
        <taxon>unclassified sequences</taxon>
        <taxon>metagenomes</taxon>
        <taxon>ecological metagenomes</taxon>
    </lineage>
</organism>
<gene>
    <name evidence="1" type="ORF">S06H3_58664</name>
</gene>